<feature type="transmembrane region" description="Helical" evidence="3">
    <location>
        <begin position="9"/>
        <end position="28"/>
    </location>
</feature>
<evidence type="ECO:0000313" key="5">
    <source>
        <dbReference type="Proteomes" id="UP000236214"/>
    </source>
</evidence>
<organism evidence="4 5">
    <name type="scientific">Tetragenococcus halophilus subsp. halophilus</name>
    <dbReference type="NCBI Taxonomy" id="1513897"/>
    <lineage>
        <taxon>Bacteria</taxon>
        <taxon>Bacillati</taxon>
        <taxon>Bacillota</taxon>
        <taxon>Bacilli</taxon>
        <taxon>Lactobacillales</taxon>
        <taxon>Enterococcaceae</taxon>
        <taxon>Tetragenococcus</taxon>
    </lineage>
</organism>
<keyword evidence="1" id="KW-0175">Coiled coil</keyword>
<feature type="coiled-coil region" evidence="1">
    <location>
        <begin position="183"/>
        <end position="210"/>
    </location>
</feature>
<dbReference type="Proteomes" id="UP000236214">
    <property type="component" value="Unassembled WGS sequence"/>
</dbReference>
<dbReference type="RefSeq" id="WP_103103693.1">
    <property type="nucleotide sequence ID" value="NZ_BDEC01000148.1"/>
</dbReference>
<protein>
    <recommendedName>
        <fullName evidence="6">MapZ extracellular domain-containing protein</fullName>
    </recommendedName>
</protein>
<evidence type="ECO:0008006" key="6">
    <source>
        <dbReference type="Google" id="ProtNLM"/>
    </source>
</evidence>
<keyword evidence="5" id="KW-1185">Reference proteome</keyword>
<evidence type="ECO:0000313" key="4">
    <source>
        <dbReference type="EMBL" id="GBD69218.1"/>
    </source>
</evidence>
<dbReference type="AlphaFoldDB" id="A0A2H6CW51"/>
<keyword evidence="3" id="KW-0472">Membrane</keyword>
<reference evidence="4 5" key="1">
    <citation type="submission" date="2016-05" db="EMBL/GenBank/DDBJ databases">
        <title>Whole genome sequencing of Tetragenococcus halophilus subsp. halophilus NISL 7118.</title>
        <authorList>
            <person name="Shiwa Y."/>
            <person name="Nishimura I."/>
            <person name="Yoshikawa H."/>
            <person name="Koyama Y."/>
            <person name="Oguma T."/>
        </authorList>
    </citation>
    <scope>NUCLEOTIDE SEQUENCE [LARGE SCALE GENOMIC DNA]</scope>
    <source>
        <strain evidence="4 5">NISL 7118</strain>
    </source>
</reference>
<name>A0A2H6CW51_TETHA</name>
<accession>A0A2H6CW51</accession>
<evidence type="ECO:0000256" key="1">
    <source>
        <dbReference type="SAM" id="Coils"/>
    </source>
</evidence>
<dbReference type="EMBL" id="BDEC01000148">
    <property type="protein sequence ID" value="GBD69218.1"/>
    <property type="molecule type" value="Genomic_DNA"/>
</dbReference>
<proteinExistence type="predicted"/>
<comment type="caution">
    <text evidence="4">The sequence shown here is derived from an EMBL/GenBank/DDBJ whole genome shotgun (WGS) entry which is preliminary data.</text>
</comment>
<sequence>MEKPLFKHAGVYVTAILALGICVGGYYVTNQRQYQERVAYASEAGSQAKNEIQEFAQQTEELYQEDEPELLDEKASVSEVSSLQSEVNQIQVSAEDFQIEEDSMPEDLEEVATEKKNLSHRLTEASDKLYMQEKIDGLYTEEVPDWQEYKEDVIADEDLQEEDIEEVNDNLGFFEDDQWLELAQSYTTEASEQLQNMADIQEKLTTYEEEEVSYEQYASLATQIEEVRNPEQQEKFEKAADDLGDRFGVSTEAAAAESPTASVAVEDETIVDGQGEEQGAQVEQENTEAY</sequence>
<evidence type="ECO:0000256" key="3">
    <source>
        <dbReference type="SAM" id="Phobius"/>
    </source>
</evidence>
<feature type="compositionally biased region" description="Low complexity" evidence="2">
    <location>
        <begin position="250"/>
        <end position="264"/>
    </location>
</feature>
<gene>
    <name evidence="4" type="ORF">TEHN7118_2024</name>
</gene>
<feature type="region of interest" description="Disordered" evidence="2">
    <location>
        <begin position="250"/>
        <end position="290"/>
    </location>
</feature>
<evidence type="ECO:0000256" key="2">
    <source>
        <dbReference type="SAM" id="MobiDB-lite"/>
    </source>
</evidence>
<keyword evidence="3" id="KW-1133">Transmembrane helix</keyword>
<keyword evidence="3" id="KW-0812">Transmembrane</keyword>